<dbReference type="EMBL" id="JAMTCK010000021">
    <property type="protein sequence ID" value="MCP2169874.1"/>
    <property type="molecule type" value="Genomic_DNA"/>
</dbReference>
<sequence>MRAVLELAILGFLSGEPLHGYELRTRIAHLTGHVRPVSDGSLYPAIKRLEKAGLLSRSQEQGRAAAPRQVLSLTEAGHAELLRRLREPEPTDITDRNRFFTLLAFLHLLPDPADQAAVLRRRLAFITTPASFFRSGESGEHRVRAAEADTPFRAGMLTMARDITRAEQRWLRTTLATLDPDTPAE</sequence>
<dbReference type="Proteomes" id="UP001206128">
    <property type="component" value="Unassembled WGS sequence"/>
</dbReference>
<evidence type="ECO:0000313" key="3">
    <source>
        <dbReference type="Proteomes" id="UP001206128"/>
    </source>
</evidence>
<dbReference type="PANTHER" id="PTHR33169">
    <property type="entry name" value="PADR-FAMILY TRANSCRIPTIONAL REGULATOR"/>
    <property type="match status" value="1"/>
</dbReference>
<gene>
    <name evidence="2" type="ORF">LX83_006760</name>
</gene>
<dbReference type="AlphaFoldDB" id="A0AAE3GM04"/>
<organism evidence="2 3">
    <name type="scientific">Goodfellowiella coeruleoviolacea</name>
    <dbReference type="NCBI Taxonomy" id="334858"/>
    <lineage>
        <taxon>Bacteria</taxon>
        <taxon>Bacillati</taxon>
        <taxon>Actinomycetota</taxon>
        <taxon>Actinomycetes</taxon>
        <taxon>Pseudonocardiales</taxon>
        <taxon>Pseudonocardiaceae</taxon>
        <taxon>Goodfellowiella</taxon>
    </lineage>
</organism>
<dbReference type="PANTHER" id="PTHR33169:SF26">
    <property type="entry name" value="CONSERVED PROTEIN"/>
    <property type="match status" value="1"/>
</dbReference>
<comment type="caution">
    <text evidence="2">The sequence shown here is derived from an EMBL/GenBank/DDBJ whole genome shotgun (WGS) entry which is preliminary data.</text>
</comment>
<reference evidence="2" key="1">
    <citation type="submission" date="2022-06" db="EMBL/GenBank/DDBJ databases">
        <title>Genomic Encyclopedia of Archaeal and Bacterial Type Strains, Phase II (KMG-II): from individual species to whole genera.</title>
        <authorList>
            <person name="Goeker M."/>
        </authorList>
    </citation>
    <scope>NUCLEOTIDE SEQUENCE</scope>
    <source>
        <strain evidence="2">DSM 43935</strain>
    </source>
</reference>
<keyword evidence="3" id="KW-1185">Reference proteome</keyword>
<accession>A0AAE3GM04</accession>
<dbReference type="RefSeq" id="WP_253779329.1">
    <property type="nucleotide sequence ID" value="NZ_JAMTCK010000021.1"/>
</dbReference>
<protein>
    <submittedName>
        <fullName evidence="2">Transcriptional regulator, PadR family</fullName>
    </submittedName>
</protein>
<proteinExistence type="predicted"/>
<dbReference type="Pfam" id="PF03551">
    <property type="entry name" value="PadR"/>
    <property type="match status" value="1"/>
</dbReference>
<dbReference type="InterPro" id="IPR036388">
    <property type="entry name" value="WH-like_DNA-bd_sf"/>
</dbReference>
<name>A0AAE3GM04_9PSEU</name>
<evidence type="ECO:0000259" key="1">
    <source>
        <dbReference type="Pfam" id="PF03551"/>
    </source>
</evidence>
<dbReference type="InterPro" id="IPR005149">
    <property type="entry name" value="Tscrpt_reg_PadR_N"/>
</dbReference>
<dbReference type="SUPFAM" id="SSF46785">
    <property type="entry name" value="Winged helix' DNA-binding domain"/>
    <property type="match status" value="1"/>
</dbReference>
<dbReference type="InterPro" id="IPR036390">
    <property type="entry name" value="WH_DNA-bd_sf"/>
</dbReference>
<dbReference type="Gene3D" id="1.10.10.10">
    <property type="entry name" value="Winged helix-like DNA-binding domain superfamily/Winged helix DNA-binding domain"/>
    <property type="match status" value="1"/>
</dbReference>
<dbReference type="InterPro" id="IPR052509">
    <property type="entry name" value="Metal_resp_DNA-bind_regulator"/>
</dbReference>
<evidence type="ECO:0000313" key="2">
    <source>
        <dbReference type="EMBL" id="MCP2169874.1"/>
    </source>
</evidence>
<feature type="domain" description="Transcription regulator PadR N-terminal" evidence="1">
    <location>
        <begin position="9"/>
        <end position="81"/>
    </location>
</feature>